<organism evidence="8 9">
    <name type="scientific">Demequina mangrovi</name>
    <dbReference type="NCBI Taxonomy" id="1043493"/>
    <lineage>
        <taxon>Bacteria</taxon>
        <taxon>Bacillati</taxon>
        <taxon>Actinomycetota</taxon>
        <taxon>Actinomycetes</taxon>
        <taxon>Micrococcales</taxon>
        <taxon>Demequinaceae</taxon>
        <taxon>Demequina</taxon>
    </lineage>
</organism>
<gene>
    <name evidence="8" type="ORF">SAMN05421637_2080</name>
</gene>
<keyword evidence="9" id="KW-1185">Reference proteome</keyword>
<name>A0A1H6ZG82_9MICO</name>
<dbReference type="AlphaFoldDB" id="A0A1H6ZG82"/>
<keyword evidence="5 7" id="KW-1133">Transmembrane helix</keyword>
<evidence type="ECO:0000256" key="2">
    <source>
        <dbReference type="ARBA" id="ARBA00022448"/>
    </source>
</evidence>
<feature type="transmembrane region" description="Helical" evidence="7">
    <location>
        <begin position="175"/>
        <end position="195"/>
    </location>
</feature>
<accession>A0A1H6ZG82</accession>
<evidence type="ECO:0000256" key="1">
    <source>
        <dbReference type="ARBA" id="ARBA00004651"/>
    </source>
</evidence>
<reference evidence="9" key="1">
    <citation type="submission" date="2016-10" db="EMBL/GenBank/DDBJ databases">
        <authorList>
            <person name="Varghese N."/>
        </authorList>
    </citation>
    <scope>NUCLEOTIDE SEQUENCE [LARGE SCALE GENOMIC DNA]</scope>
    <source>
        <strain evidence="9">DSM 24868</strain>
    </source>
</reference>
<dbReference type="eggNOG" id="COG0310">
    <property type="taxonomic scope" value="Bacteria"/>
</dbReference>
<dbReference type="EMBL" id="FNZI01000004">
    <property type="protein sequence ID" value="SEJ51134.1"/>
    <property type="molecule type" value="Genomic_DNA"/>
</dbReference>
<dbReference type="Pfam" id="PF01891">
    <property type="entry name" value="CbiM"/>
    <property type="match status" value="1"/>
</dbReference>
<dbReference type="Proteomes" id="UP000183315">
    <property type="component" value="Unassembled WGS sequence"/>
</dbReference>
<keyword evidence="6 7" id="KW-0472">Membrane</keyword>
<feature type="transmembrane region" description="Helical" evidence="7">
    <location>
        <begin position="37"/>
        <end position="56"/>
    </location>
</feature>
<feature type="transmembrane region" description="Helical" evidence="7">
    <location>
        <begin position="137"/>
        <end position="163"/>
    </location>
</feature>
<proteinExistence type="predicted"/>
<dbReference type="Gene3D" id="1.10.1760.20">
    <property type="match status" value="1"/>
</dbReference>
<keyword evidence="2" id="KW-0813">Transport</keyword>
<dbReference type="GO" id="GO:0000041">
    <property type="term" value="P:transition metal ion transport"/>
    <property type="evidence" value="ECO:0007669"/>
    <property type="project" value="InterPro"/>
</dbReference>
<dbReference type="RefSeq" id="WP_052406016.1">
    <property type="nucleotide sequence ID" value="NZ_BBLU01000015.1"/>
</dbReference>
<dbReference type="PANTHER" id="PTHR34229">
    <property type="entry name" value="METAL TRANSPORT PROTEIN HI_1621-RELATED"/>
    <property type="match status" value="1"/>
</dbReference>
<feature type="transmembrane region" description="Helical" evidence="7">
    <location>
        <begin position="68"/>
        <end position="91"/>
    </location>
</feature>
<evidence type="ECO:0000313" key="8">
    <source>
        <dbReference type="EMBL" id="SEJ51134.1"/>
    </source>
</evidence>
<dbReference type="InterPro" id="IPR002751">
    <property type="entry name" value="CbiM/NikMN"/>
</dbReference>
<evidence type="ECO:0000256" key="5">
    <source>
        <dbReference type="ARBA" id="ARBA00022989"/>
    </source>
</evidence>
<feature type="transmembrane region" description="Helical" evidence="7">
    <location>
        <begin position="12"/>
        <end position="31"/>
    </location>
</feature>
<evidence type="ECO:0000256" key="6">
    <source>
        <dbReference type="ARBA" id="ARBA00023136"/>
    </source>
</evidence>
<dbReference type="STRING" id="1043493.SAMN05421637_2080"/>
<comment type="subcellular location">
    <subcellularLocation>
        <location evidence="1">Cell membrane</location>
        <topology evidence="1">Multi-pass membrane protein</topology>
    </subcellularLocation>
</comment>
<sequence length="218" mass="21552">MHIQDGVLDPTVVIGAGVAAVGAVTYAGWTMRHGRSRLGWALAGAGGVLIAHLLDVPLAAGGALTGHVIGGTLLAIALGPSLALLAMTAALATEALLWGDGGVLALGVNVMVMGVAGVAAGWAVWRRLSARGDGWRVPAAGVAGFASVLASSAMLWGVLALGAPGVASVTLWHHVAWAALEGAVTALAVALALAWQGYRARVAGVDHGFADRGALAEG</sequence>
<evidence type="ECO:0000256" key="7">
    <source>
        <dbReference type="SAM" id="Phobius"/>
    </source>
</evidence>
<dbReference type="GO" id="GO:0005886">
    <property type="term" value="C:plasma membrane"/>
    <property type="evidence" value="ECO:0007669"/>
    <property type="project" value="UniProtKB-SubCell"/>
</dbReference>
<evidence type="ECO:0000256" key="4">
    <source>
        <dbReference type="ARBA" id="ARBA00022692"/>
    </source>
</evidence>
<dbReference type="OrthoDB" id="5150138at2"/>
<evidence type="ECO:0000313" key="9">
    <source>
        <dbReference type="Proteomes" id="UP000183315"/>
    </source>
</evidence>
<keyword evidence="4 7" id="KW-0812">Transmembrane</keyword>
<evidence type="ECO:0000256" key="3">
    <source>
        <dbReference type="ARBA" id="ARBA00022475"/>
    </source>
</evidence>
<feature type="transmembrane region" description="Helical" evidence="7">
    <location>
        <begin position="103"/>
        <end position="125"/>
    </location>
</feature>
<protein>
    <submittedName>
        <fullName evidence="8">Cobalt/nickel transport system permease protein</fullName>
    </submittedName>
</protein>
<dbReference type="PANTHER" id="PTHR34229:SF1">
    <property type="entry name" value="METAL TRANSPORT PROTEIN HI_1621-RELATED"/>
    <property type="match status" value="1"/>
</dbReference>
<keyword evidence="3" id="KW-1003">Cell membrane</keyword>